<dbReference type="OrthoDB" id="2746507at2759"/>
<evidence type="ECO:0000256" key="1">
    <source>
        <dbReference type="SAM" id="MobiDB-lite"/>
    </source>
</evidence>
<evidence type="ECO:0000313" key="2">
    <source>
        <dbReference type="EMBL" id="KAF5314261.1"/>
    </source>
</evidence>
<protein>
    <submittedName>
        <fullName evidence="2">Uncharacterized protein</fullName>
    </submittedName>
</protein>
<gene>
    <name evidence="2" type="ORF">D9619_011802</name>
</gene>
<organism evidence="2 3">
    <name type="scientific">Psilocybe cf. subviscida</name>
    <dbReference type="NCBI Taxonomy" id="2480587"/>
    <lineage>
        <taxon>Eukaryota</taxon>
        <taxon>Fungi</taxon>
        <taxon>Dikarya</taxon>
        <taxon>Basidiomycota</taxon>
        <taxon>Agaricomycotina</taxon>
        <taxon>Agaricomycetes</taxon>
        <taxon>Agaricomycetidae</taxon>
        <taxon>Agaricales</taxon>
        <taxon>Agaricineae</taxon>
        <taxon>Strophariaceae</taxon>
        <taxon>Psilocybe</taxon>
    </lineage>
</organism>
<reference evidence="2 3" key="1">
    <citation type="journal article" date="2020" name="ISME J.">
        <title>Uncovering the hidden diversity of litter-decomposition mechanisms in mushroom-forming fungi.</title>
        <authorList>
            <person name="Floudas D."/>
            <person name="Bentzer J."/>
            <person name="Ahren D."/>
            <person name="Johansson T."/>
            <person name="Persson P."/>
            <person name="Tunlid A."/>
        </authorList>
    </citation>
    <scope>NUCLEOTIDE SEQUENCE [LARGE SCALE GENOMIC DNA]</scope>
    <source>
        <strain evidence="2 3">CBS 101986</strain>
    </source>
</reference>
<accession>A0A8H5EVW8</accession>
<comment type="caution">
    <text evidence="2">The sequence shown here is derived from an EMBL/GenBank/DDBJ whole genome shotgun (WGS) entry which is preliminary data.</text>
</comment>
<dbReference type="AlphaFoldDB" id="A0A8H5EVW8"/>
<keyword evidence="3" id="KW-1185">Reference proteome</keyword>
<name>A0A8H5EVW8_9AGAR</name>
<feature type="compositionally biased region" description="Basic and acidic residues" evidence="1">
    <location>
        <begin position="10"/>
        <end position="27"/>
    </location>
</feature>
<evidence type="ECO:0000313" key="3">
    <source>
        <dbReference type="Proteomes" id="UP000567179"/>
    </source>
</evidence>
<proteinExistence type="predicted"/>
<sequence>MPCSASCTRSAERDVPVPPHPEHQDQQREVFESDNMLVVPTGITDDLPTQSRHNSRDVRLVYNALAAVVLGPLPVSDWDGNDYYYMEMLARDLENDSMPLSELVWHPETGWGRKKAFATEAVCAYMADEWRRVEAGDDEDAKAAVASDHALLRTIFRLHDRENPFAVFDEA</sequence>
<dbReference type="Proteomes" id="UP000567179">
    <property type="component" value="Unassembled WGS sequence"/>
</dbReference>
<feature type="region of interest" description="Disordered" evidence="1">
    <location>
        <begin position="1"/>
        <end position="27"/>
    </location>
</feature>
<dbReference type="EMBL" id="JAACJJ010000044">
    <property type="protein sequence ID" value="KAF5314261.1"/>
    <property type="molecule type" value="Genomic_DNA"/>
</dbReference>